<protein>
    <recommendedName>
        <fullName evidence="4">DUF736 domain-containing protein</fullName>
    </recommendedName>
</protein>
<dbReference type="AlphaFoldDB" id="A0AAW8M097"/>
<organism evidence="2 3">
    <name type="scientific">Agrobacterium tumefaciens</name>
    <dbReference type="NCBI Taxonomy" id="358"/>
    <lineage>
        <taxon>Bacteria</taxon>
        <taxon>Pseudomonadati</taxon>
        <taxon>Pseudomonadota</taxon>
        <taxon>Alphaproteobacteria</taxon>
        <taxon>Hyphomicrobiales</taxon>
        <taxon>Rhizobiaceae</taxon>
        <taxon>Rhizobium/Agrobacterium group</taxon>
        <taxon>Agrobacterium</taxon>
        <taxon>Agrobacterium tumefaciens complex</taxon>
    </lineage>
</organism>
<accession>A0AAW8M097</accession>
<dbReference type="Proteomes" id="UP001265315">
    <property type="component" value="Unassembled WGS sequence"/>
</dbReference>
<name>A0AAW8M097_AGRTU</name>
<proteinExistence type="predicted"/>
<feature type="region of interest" description="Disordered" evidence="1">
    <location>
        <begin position="32"/>
        <end position="63"/>
    </location>
</feature>
<dbReference type="InterPro" id="IPR007948">
    <property type="entry name" value="DUF736"/>
</dbReference>
<comment type="caution">
    <text evidence="2">The sequence shown here is derived from an EMBL/GenBank/DDBJ whole genome shotgun (WGS) entry which is preliminary data.</text>
</comment>
<sequence length="139" mass="14693">MAQIGTFTRDENGNFAGTIRTLALSVKATIKPCDRDNDKAPDYRVSAKRPGSSQNPACGSAASPALPFVSSNKQFQASTHSGRKHGGNTLCAVEVGTIGDGFTPAFSQVSINCEERSVVARISILSNRRCDCSERIADG</sequence>
<evidence type="ECO:0000313" key="2">
    <source>
        <dbReference type="EMBL" id="MDR6704824.1"/>
    </source>
</evidence>
<evidence type="ECO:0000256" key="1">
    <source>
        <dbReference type="SAM" id="MobiDB-lite"/>
    </source>
</evidence>
<reference evidence="2" key="1">
    <citation type="submission" date="2023-07" db="EMBL/GenBank/DDBJ databases">
        <title>Sorghum-associated microbial communities from plants grown in Nebraska, USA.</title>
        <authorList>
            <person name="Schachtman D."/>
        </authorList>
    </citation>
    <scope>NUCLEOTIDE SEQUENCE</scope>
    <source>
        <strain evidence="2">1457</strain>
    </source>
</reference>
<dbReference type="EMBL" id="JAVDSW010000006">
    <property type="protein sequence ID" value="MDR6704824.1"/>
    <property type="molecule type" value="Genomic_DNA"/>
</dbReference>
<dbReference type="Pfam" id="PF05284">
    <property type="entry name" value="DUF736"/>
    <property type="match status" value="1"/>
</dbReference>
<gene>
    <name evidence="2" type="ORF">J2W61_004699</name>
</gene>
<evidence type="ECO:0008006" key="4">
    <source>
        <dbReference type="Google" id="ProtNLM"/>
    </source>
</evidence>
<evidence type="ECO:0000313" key="3">
    <source>
        <dbReference type="Proteomes" id="UP001265315"/>
    </source>
</evidence>
<feature type="compositionally biased region" description="Basic and acidic residues" evidence="1">
    <location>
        <begin position="32"/>
        <end position="42"/>
    </location>
</feature>
<dbReference type="RefSeq" id="WP_223568884.1">
    <property type="nucleotide sequence ID" value="NZ_JAGIPM010000007.1"/>
</dbReference>